<dbReference type="GO" id="GO:0008484">
    <property type="term" value="F:sulfuric ester hydrolase activity"/>
    <property type="evidence" value="ECO:0007669"/>
    <property type="project" value="InterPro"/>
</dbReference>
<reference evidence="8" key="1">
    <citation type="submission" date="2021-02" db="EMBL/GenBank/DDBJ databases">
        <title>Rhodobacter shimadae sp. nov., an aerobic anoxygenic phototrophic bacterium isolated from a hot spring.</title>
        <authorList>
            <person name="Muramatsu S."/>
            <person name="Haruta S."/>
            <person name="Hirose S."/>
            <person name="Hanada S."/>
        </authorList>
    </citation>
    <scope>NUCLEOTIDE SEQUENCE</scope>
    <source>
        <strain evidence="8">N10</strain>
    </source>
</reference>
<organism evidence="8 9">
    <name type="scientific">Neotabrizicola shimadae</name>
    <dbReference type="NCBI Taxonomy" id="2807096"/>
    <lineage>
        <taxon>Bacteria</taxon>
        <taxon>Pseudomonadati</taxon>
        <taxon>Pseudomonadota</taxon>
        <taxon>Alphaproteobacteria</taxon>
        <taxon>Rhodobacterales</taxon>
        <taxon>Paracoccaceae</taxon>
        <taxon>Neotabrizicola</taxon>
    </lineage>
</organism>
<gene>
    <name evidence="8" type="ORF">JO391_03530</name>
</gene>
<protein>
    <submittedName>
        <fullName evidence="8">Arylsulfatase</fullName>
    </submittedName>
</protein>
<dbReference type="CDD" id="cd16029">
    <property type="entry name" value="4-S"/>
    <property type="match status" value="1"/>
</dbReference>
<dbReference type="Proteomes" id="UP000826300">
    <property type="component" value="Chromosome"/>
</dbReference>
<evidence type="ECO:0000256" key="5">
    <source>
        <dbReference type="ARBA" id="ARBA00023180"/>
    </source>
</evidence>
<evidence type="ECO:0000256" key="4">
    <source>
        <dbReference type="ARBA" id="ARBA00022837"/>
    </source>
</evidence>
<accession>A0A8G1EDW9</accession>
<keyword evidence="3" id="KW-0378">Hydrolase</keyword>
<dbReference type="InterPro" id="IPR000917">
    <property type="entry name" value="Sulfatase_N"/>
</dbReference>
<keyword evidence="5" id="KW-0325">Glycoprotein</keyword>
<dbReference type="Gene3D" id="3.30.1120.10">
    <property type="match status" value="1"/>
</dbReference>
<dbReference type="RefSeq" id="WP_220662821.1">
    <property type="nucleotide sequence ID" value="NZ_CP069370.1"/>
</dbReference>
<dbReference type="EMBL" id="CP069370">
    <property type="protein sequence ID" value="QYZ70603.1"/>
    <property type="molecule type" value="Genomic_DNA"/>
</dbReference>
<comment type="similarity">
    <text evidence="1">Belongs to the sulfatase family.</text>
</comment>
<name>A0A8G1EDW9_9RHOB</name>
<feature type="signal peptide" evidence="6">
    <location>
        <begin position="1"/>
        <end position="23"/>
    </location>
</feature>
<dbReference type="SUPFAM" id="SSF53649">
    <property type="entry name" value="Alkaline phosphatase-like"/>
    <property type="match status" value="1"/>
</dbReference>
<feature type="domain" description="Sulfatase N-terminal" evidence="7">
    <location>
        <begin position="30"/>
        <end position="348"/>
    </location>
</feature>
<dbReference type="GO" id="GO:0046872">
    <property type="term" value="F:metal ion binding"/>
    <property type="evidence" value="ECO:0007669"/>
    <property type="project" value="UniProtKB-KW"/>
</dbReference>
<proteinExistence type="inferred from homology"/>
<dbReference type="InterPro" id="IPR017850">
    <property type="entry name" value="Alkaline_phosphatase_core_sf"/>
</dbReference>
<evidence type="ECO:0000256" key="3">
    <source>
        <dbReference type="ARBA" id="ARBA00022801"/>
    </source>
</evidence>
<evidence type="ECO:0000313" key="8">
    <source>
        <dbReference type="EMBL" id="QYZ70603.1"/>
    </source>
</evidence>
<dbReference type="PROSITE" id="PS00523">
    <property type="entry name" value="SULFATASE_1"/>
    <property type="match status" value="1"/>
</dbReference>
<keyword evidence="2" id="KW-0479">Metal-binding</keyword>
<dbReference type="InterPro" id="IPR047115">
    <property type="entry name" value="ARSB"/>
</dbReference>
<dbReference type="PANTHER" id="PTHR10342">
    <property type="entry name" value="ARYLSULFATASE"/>
    <property type="match status" value="1"/>
</dbReference>
<keyword evidence="4" id="KW-0106">Calcium</keyword>
<dbReference type="Pfam" id="PF00884">
    <property type="entry name" value="Sulfatase"/>
    <property type="match status" value="1"/>
</dbReference>
<evidence type="ECO:0000259" key="7">
    <source>
        <dbReference type="Pfam" id="PF00884"/>
    </source>
</evidence>
<keyword evidence="6" id="KW-0732">Signal</keyword>
<evidence type="ECO:0000313" key="9">
    <source>
        <dbReference type="Proteomes" id="UP000826300"/>
    </source>
</evidence>
<feature type="chain" id="PRO_5034338046" evidence="6">
    <location>
        <begin position="24"/>
        <end position="471"/>
    </location>
</feature>
<dbReference type="KEGG" id="nsm:JO391_03530"/>
<dbReference type="PANTHER" id="PTHR10342:SF274">
    <property type="entry name" value="ARYLSULFATASE B"/>
    <property type="match status" value="1"/>
</dbReference>
<keyword evidence="9" id="KW-1185">Reference proteome</keyword>
<sequence>MITRSRLASLLLGFAATLGLAAAASGQTPPNIIYIVADDLGYADTGYTGSKTIETPALDALAATGARLTDFYVQPMCTPTRAALMTGRYPLRYGLQTGVIPGAGLYGIPLDEQLLPQVLQEAGYQTAMVGKWHLGHGSADYWPMQRGFDSFYGALVGEIDHFTHSSHGVPDWYRGNEPATDEGYDNILFADEAVKVIEGHDPSKPLFLYLAFTAPHTPYQAPEDWLARYPGIEDPNAKAYAAMVSIVDDGVARVVKALEDKGMRDDTLILFHSDNGGVTNSLFAGDSKVEGGLPASNAPLRDGKGTLYEGGTKVAAIANWPGHVKAEPVDGLIHVVDMLPTLASLAGAKPAGKPLDGRNVWPTIAEGAASPRSEIVYNVDPLAGALRDGNWKLVWKAALPPKIELFDLLADPSETTDQSAQNPDVVKRLQARVTELATQMAPPLLILEAIRLTFYVPPVTGDPTILFGQGD</sequence>
<dbReference type="InterPro" id="IPR024607">
    <property type="entry name" value="Sulfatase_CS"/>
</dbReference>
<dbReference type="AlphaFoldDB" id="A0A8G1EDW9"/>
<evidence type="ECO:0000256" key="1">
    <source>
        <dbReference type="ARBA" id="ARBA00008779"/>
    </source>
</evidence>
<dbReference type="Gene3D" id="3.40.720.10">
    <property type="entry name" value="Alkaline Phosphatase, subunit A"/>
    <property type="match status" value="1"/>
</dbReference>
<evidence type="ECO:0000256" key="6">
    <source>
        <dbReference type="SAM" id="SignalP"/>
    </source>
</evidence>
<evidence type="ECO:0000256" key="2">
    <source>
        <dbReference type="ARBA" id="ARBA00022723"/>
    </source>
</evidence>
<dbReference type="PROSITE" id="PS00149">
    <property type="entry name" value="SULFATASE_2"/>
    <property type="match status" value="1"/>
</dbReference>